<dbReference type="Proteomes" id="UP000270291">
    <property type="component" value="Unassembled WGS sequence"/>
</dbReference>
<dbReference type="Gene3D" id="2.60.40.1120">
    <property type="entry name" value="Carboxypeptidase-like, regulatory domain"/>
    <property type="match status" value="1"/>
</dbReference>
<reference evidence="1 2" key="1">
    <citation type="submission" date="2018-12" db="EMBL/GenBank/DDBJ databases">
        <authorList>
            <person name="Feng G."/>
            <person name="Zhu H."/>
        </authorList>
    </citation>
    <scope>NUCLEOTIDE SEQUENCE [LARGE SCALE GENOMIC DNA]</scope>
    <source>
        <strain evidence="1 2">LMG 26000</strain>
    </source>
</reference>
<dbReference type="EMBL" id="RWIU01000003">
    <property type="protein sequence ID" value="RSK43501.1"/>
    <property type="molecule type" value="Genomic_DNA"/>
</dbReference>
<comment type="caution">
    <text evidence="1">The sequence shown here is derived from an EMBL/GenBank/DDBJ whole genome shotgun (WGS) entry which is preliminary data.</text>
</comment>
<proteinExistence type="predicted"/>
<keyword evidence="2" id="KW-1185">Reference proteome</keyword>
<gene>
    <name evidence="1" type="ORF">EI293_11450</name>
</gene>
<protein>
    <submittedName>
        <fullName evidence="1">Carboxypeptidase regulatory-like domain-containing protein</fullName>
    </submittedName>
</protein>
<evidence type="ECO:0000313" key="1">
    <source>
        <dbReference type="EMBL" id="RSK43501.1"/>
    </source>
</evidence>
<accession>A0A3R9NBS2</accession>
<dbReference type="SUPFAM" id="SSF49464">
    <property type="entry name" value="Carboxypeptidase regulatory domain-like"/>
    <property type="match status" value="1"/>
</dbReference>
<sequence length="187" mass="19924">MAGKLPFIWPANIGTLECLVYVTFTCSPPMRSYLPLLALSLLGALALPVPAQAQQTAATPEPMAPTAKTTELLAEAVPVPAPVETTAKPVKKTLAGNVVDEWGKPLMGATVMVLGDQLHSVSTNSAGDYLLPTTGAAPVVRVSFAGYQDAERVARGPADLLFKLEPIEDYKRNLKKRSKAATKAWKR</sequence>
<dbReference type="GO" id="GO:0004180">
    <property type="term" value="F:carboxypeptidase activity"/>
    <property type="evidence" value="ECO:0007669"/>
    <property type="project" value="UniProtKB-KW"/>
</dbReference>
<keyword evidence="1" id="KW-0378">Hydrolase</keyword>
<keyword evidence="1" id="KW-0121">Carboxypeptidase</keyword>
<dbReference type="OrthoDB" id="883843at2"/>
<keyword evidence="1" id="KW-0645">Protease</keyword>
<organism evidence="1 2">
    <name type="scientific">Hymenobacter perfusus</name>
    <dbReference type="NCBI Taxonomy" id="1236770"/>
    <lineage>
        <taxon>Bacteria</taxon>
        <taxon>Pseudomonadati</taxon>
        <taxon>Bacteroidota</taxon>
        <taxon>Cytophagia</taxon>
        <taxon>Cytophagales</taxon>
        <taxon>Hymenobacteraceae</taxon>
        <taxon>Hymenobacter</taxon>
    </lineage>
</organism>
<evidence type="ECO:0000313" key="2">
    <source>
        <dbReference type="Proteomes" id="UP000270291"/>
    </source>
</evidence>
<dbReference type="InterPro" id="IPR008969">
    <property type="entry name" value="CarboxyPept-like_regulatory"/>
</dbReference>
<name>A0A3R9NBS2_9BACT</name>
<dbReference type="AlphaFoldDB" id="A0A3R9NBS2"/>
<dbReference type="Pfam" id="PF13620">
    <property type="entry name" value="CarboxypepD_reg"/>
    <property type="match status" value="1"/>
</dbReference>